<dbReference type="InterPro" id="IPR029787">
    <property type="entry name" value="Nucleotide_cyclase"/>
</dbReference>
<dbReference type="Proteomes" id="UP000186015">
    <property type="component" value="Unassembled WGS sequence"/>
</dbReference>
<protein>
    <submittedName>
        <fullName evidence="3">Diguanylate cyclase (GGDEF) domain-containing protein</fullName>
    </submittedName>
</protein>
<dbReference type="AlphaFoldDB" id="A0A1H7I6U6"/>
<dbReference type="NCBIfam" id="TIGR00254">
    <property type="entry name" value="GGDEF"/>
    <property type="match status" value="1"/>
</dbReference>
<dbReference type="OrthoDB" id="9804955at2"/>
<dbReference type="Gene3D" id="3.30.70.270">
    <property type="match status" value="1"/>
</dbReference>
<dbReference type="PANTHER" id="PTHR45138">
    <property type="entry name" value="REGULATORY COMPONENTS OF SENSORY TRANSDUCTION SYSTEM"/>
    <property type="match status" value="1"/>
</dbReference>
<keyword evidence="1" id="KW-1133">Transmembrane helix</keyword>
<evidence type="ECO:0000313" key="3">
    <source>
        <dbReference type="EMBL" id="SEK58259.1"/>
    </source>
</evidence>
<dbReference type="PROSITE" id="PS50887">
    <property type="entry name" value="GGDEF"/>
    <property type="match status" value="1"/>
</dbReference>
<dbReference type="GO" id="GO:0043709">
    <property type="term" value="P:cell adhesion involved in single-species biofilm formation"/>
    <property type="evidence" value="ECO:0007669"/>
    <property type="project" value="TreeGrafter"/>
</dbReference>
<dbReference type="Pfam" id="PF00990">
    <property type="entry name" value="GGDEF"/>
    <property type="match status" value="1"/>
</dbReference>
<dbReference type="InterPro" id="IPR043128">
    <property type="entry name" value="Rev_trsase/Diguanyl_cyclase"/>
</dbReference>
<dbReference type="EMBL" id="FOAT01000003">
    <property type="protein sequence ID" value="SEK58259.1"/>
    <property type="molecule type" value="Genomic_DNA"/>
</dbReference>
<evidence type="ECO:0000313" key="4">
    <source>
        <dbReference type="Proteomes" id="UP000186015"/>
    </source>
</evidence>
<dbReference type="PANTHER" id="PTHR45138:SF23">
    <property type="entry name" value="SIGNALING PROTEIN"/>
    <property type="match status" value="1"/>
</dbReference>
<dbReference type="GO" id="GO:0005886">
    <property type="term" value="C:plasma membrane"/>
    <property type="evidence" value="ECO:0007669"/>
    <property type="project" value="TreeGrafter"/>
</dbReference>
<dbReference type="CDD" id="cd01949">
    <property type="entry name" value="GGDEF"/>
    <property type="match status" value="1"/>
</dbReference>
<reference evidence="3 4" key="1">
    <citation type="submission" date="2016-10" db="EMBL/GenBank/DDBJ databases">
        <authorList>
            <person name="de Groot N.N."/>
        </authorList>
    </citation>
    <scope>NUCLEOTIDE SEQUENCE [LARGE SCALE GENOMIC DNA]</scope>
    <source>
        <strain evidence="3 4">KH2T6</strain>
    </source>
</reference>
<feature type="transmembrane region" description="Helical" evidence="1">
    <location>
        <begin position="200"/>
        <end position="225"/>
    </location>
</feature>
<evidence type="ECO:0000256" key="1">
    <source>
        <dbReference type="SAM" id="Phobius"/>
    </source>
</evidence>
<feature type="domain" description="GGDEF" evidence="2">
    <location>
        <begin position="341"/>
        <end position="473"/>
    </location>
</feature>
<dbReference type="GO" id="GO:0052621">
    <property type="term" value="F:diguanylate cyclase activity"/>
    <property type="evidence" value="ECO:0007669"/>
    <property type="project" value="TreeGrafter"/>
</dbReference>
<name>A0A1H7I6U6_RUMAL</name>
<keyword evidence="1" id="KW-0812">Transmembrane</keyword>
<feature type="transmembrane region" description="Helical" evidence="1">
    <location>
        <begin position="20"/>
        <end position="43"/>
    </location>
</feature>
<dbReference type="SUPFAM" id="SSF55073">
    <property type="entry name" value="Nucleotide cyclase"/>
    <property type="match status" value="1"/>
</dbReference>
<dbReference type="GO" id="GO:1902201">
    <property type="term" value="P:negative regulation of bacterial-type flagellum-dependent cell motility"/>
    <property type="evidence" value="ECO:0007669"/>
    <property type="project" value="TreeGrafter"/>
</dbReference>
<accession>A0A1H7I6U6</accession>
<dbReference type="InterPro" id="IPR000160">
    <property type="entry name" value="GGDEF_dom"/>
</dbReference>
<sequence>MSNTETTSSKLTKTRLSVSIRLPILIITSFLLAIITVIVLVYFRFEKRTVQEYTDMGKSATQLMANTFDADKIPLYLEENFELEEYNDIREDLIRLKENYPDVMYMYIYHFVPEGGEVIFDLDSDYSLDADPPGTLYDPDPAVVEYMDDLCAGREIPVLTGDTDDGYMLTYMRPVFNSKGEYCCHVCVDFSMEDLHKQDILFVLGLLLALIILMIIIAVLDIWYMRKNITGPIDRMKTATDKFSYEKESDQEENIRIMEDIKINTGDEIEVIYQLFIAFMKNNLKYMHNLSQAENDIKTKDAQIGQISEEAYRDTLTGVGSKTAYTKKVKEINEAIHGGQCDFAIVMVDMNDLKKINDVYGHKSGDMYIKGCCHLICETFKHSPVYRIGGDEFVAILQGQDLENRQSLVEGLRNALNESYENEDLDPWLRYSAAVGIADFASDDNTFELVFKRADQAMYEDKKRFKAQHGSYR</sequence>
<keyword evidence="1" id="KW-0472">Membrane</keyword>
<dbReference type="SMART" id="SM00267">
    <property type="entry name" value="GGDEF"/>
    <property type="match status" value="1"/>
</dbReference>
<dbReference type="RefSeq" id="WP_074830845.1">
    <property type="nucleotide sequence ID" value="NZ_FOAT01000003.1"/>
</dbReference>
<dbReference type="Gene3D" id="6.10.340.10">
    <property type="match status" value="1"/>
</dbReference>
<dbReference type="InterPro" id="IPR050469">
    <property type="entry name" value="Diguanylate_Cyclase"/>
</dbReference>
<gene>
    <name evidence="3" type="ORF">SAMN05216469_103269</name>
</gene>
<evidence type="ECO:0000259" key="2">
    <source>
        <dbReference type="PROSITE" id="PS50887"/>
    </source>
</evidence>
<proteinExistence type="predicted"/>
<organism evidence="3 4">
    <name type="scientific">Ruminococcus albus</name>
    <dbReference type="NCBI Taxonomy" id="1264"/>
    <lineage>
        <taxon>Bacteria</taxon>
        <taxon>Bacillati</taxon>
        <taxon>Bacillota</taxon>
        <taxon>Clostridia</taxon>
        <taxon>Eubacteriales</taxon>
        <taxon>Oscillospiraceae</taxon>
        <taxon>Ruminococcus</taxon>
    </lineage>
</organism>